<dbReference type="OrthoDB" id="6530235at2759"/>
<gene>
    <name evidence="2" type="ORF">HPB48_007863</name>
</gene>
<evidence type="ECO:0000313" key="3">
    <source>
        <dbReference type="Proteomes" id="UP000821853"/>
    </source>
</evidence>
<accession>A0A9J6GS29</accession>
<sequence length="620" mass="70178">MKTFFSDRSSFLSVSETSIFSTQAKDAERRQAEECRRGVMASEYKAGWCRGTEVQAGKMLFIVLVLCVRFSISDAQLYPLVLDVMANLNDQEFVAIAAFGDASKLLAPYISVLPKPIWLWTGFHQGQFTLPDVLWGQERRLSKVIIFLPWLLNIPKGFPDIVKNTATTAVKTHWVISTAANKSLDWIPKMPLVACQVVFVSPTHVDEPVNGFADCNHARRNTSIASEVFRLREGDAKKYPRNLKLTIVRSGKLVDAVPEVAALMEAYAVLNTSLIKVDYGILPAGDYAIMSRDADINVEPKPFFKSRAYNFYFYAMYPPCHICFFTRIVTGKGSLLPQDSANLVVLIFMFFVLALAIIFVSLCVPSGDHPNRLPEIITFLVSTFLGRSPKSLRATGATLKALLSLWMFGTLIAGFYVQSHITADIYAPRFSREVEDIQELDKLLDAKRVLPCVDISFYMRAFEHLETPLLKKVASITNTRPQECIRVDGKNGCYGLVHRGKHVYVRPCCSYDEYIAFQQGLVKGRGSLQMYHRVATMLPNFPQRRQHRRLLLAISESGMDFQRKKRVGLKHLNEDKMLIPRPFSNVMWVFLTGCVNAVLVFCFEIFRFRVFRNDSLKCGS</sequence>
<dbReference type="EMBL" id="JABSTR010000008">
    <property type="protein sequence ID" value="KAH9377553.1"/>
    <property type="molecule type" value="Genomic_DNA"/>
</dbReference>
<keyword evidence="1" id="KW-1133">Transmembrane helix</keyword>
<organism evidence="2 3">
    <name type="scientific">Haemaphysalis longicornis</name>
    <name type="common">Bush tick</name>
    <dbReference type="NCBI Taxonomy" id="44386"/>
    <lineage>
        <taxon>Eukaryota</taxon>
        <taxon>Metazoa</taxon>
        <taxon>Ecdysozoa</taxon>
        <taxon>Arthropoda</taxon>
        <taxon>Chelicerata</taxon>
        <taxon>Arachnida</taxon>
        <taxon>Acari</taxon>
        <taxon>Parasitiformes</taxon>
        <taxon>Ixodida</taxon>
        <taxon>Ixodoidea</taxon>
        <taxon>Ixodidae</taxon>
        <taxon>Haemaphysalinae</taxon>
        <taxon>Haemaphysalis</taxon>
    </lineage>
</organism>
<feature type="transmembrane region" description="Helical" evidence="1">
    <location>
        <begin position="341"/>
        <end position="364"/>
    </location>
</feature>
<evidence type="ECO:0000313" key="2">
    <source>
        <dbReference type="EMBL" id="KAH9377553.1"/>
    </source>
</evidence>
<keyword evidence="3" id="KW-1185">Reference proteome</keyword>
<name>A0A9J6GS29_HAELO</name>
<feature type="transmembrane region" description="Helical" evidence="1">
    <location>
        <begin position="397"/>
        <end position="417"/>
    </location>
</feature>
<keyword evidence="1" id="KW-0812">Transmembrane</keyword>
<reference evidence="2 3" key="1">
    <citation type="journal article" date="2020" name="Cell">
        <title>Large-Scale Comparative Analyses of Tick Genomes Elucidate Their Genetic Diversity and Vector Capacities.</title>
        <authorList>
            <consortium name="Tick Genome and Microbiome Consortium (TIGMIC)"/>
            <person name="Jia N."/>
            <person name="Wang J."/>
            <person name="Shi W."/>
            <person name="Du L."/>
            <person name="Sun Y."/>
            <person name="Zhan W."/>
            <person name="Jiang J.F."/>
            <person name="Wang Q."/>
            <person name="Zhang B."/>
            <person name="Ji P."/>
            <person name="Bell-Sakyi L."/>
            <person name="Cui X.M."/>
            <person name="Yuan T.T."/>
            <person name="Jiang B.G."/>
            <person name="Yang W.F."/>
            <person name="Lam T.T."/>
            <person name="Chang Q.C."/>
            <person name="Ding S.J."/>
            <person name="Wang X.J."/>
            <person name="Zhu J.G."/>
            <person name="Ruan X.D."/>
            <person name="Zhao L."/>
            <person name="Wei J.T."/>
            <person name="Ye R.Z."/>
            <person name="Que T.C."/>
            <person name="Du C.H."/>
            <person name="Zhou Y.H."/>
            <person name="Cheng J.X."/>
            <person name="Dai P.F."/>
            <person name="Guo W.B."/>
            <person name="Han X.H."/>
            <person name="Huang E.J."/>
            <person name="Li L.F."/>
            <person name="Wei W."/>
            <person name="Gao Y.C."/>
            <person name="Liu J.Z."/>
            <person name="Shao H.Z."/>
            <person name="Wang X."/>
            <person name="Wang C.C."/>
            <person name="Yang T.C."/>
            <person name="Huo Q.B."/>
            <person name="Li W."/>
            <person name="Chen H.Y."/>
            <person name="Chen S.E."/>
            <person name="Zhou L.G."/>
            <person name="Ni X.B."/>
            <person name="Tian J.H."/>
            <person name="Sheng Y."/>
            <person name="Liu T."/>
            <person name="Pan Y.S."/>
            <person name="Xia L.Y."/>
            <person name="Li J."/>
            <person name="Zhao F."/>
            <person name="Cao W.C."/>
        </authorList>
    </citation>
    <scope>NUCLEOTIDE SEQUENCE [LARGE SCALE GENOMIC DNA]</scope>
    <source>
        <strain evidence="2">HaeL-2018</strain>
    </source>
</reference>
<dbReference type="VEuPathDB" id="VectorBase:HLOH_064710"/>
<dbReference type="AlphaFoldDB" id="A0A9J6GS29"/>
<feature type="transmembrane region" description="Helical" evidence="1">
    <location>
        <begin position="311"/>
        <end position="329"/>
    </location>
</feature>
<dbReference type="Proteomes" id="UP000821853">
    <property type="component" value="Unassembled WGS sequence"/>
</dbReference>
<keyword evidence="1" id="KW-0472">Membrane</keyword>
<evidence type="ECO:0000256" key="1">
    <source>
        <dbReference type="SAM" id="Phobius"/>
    </source>
</evidence>
<feature type="transmembrane region" description="Helical" evidence="1">
    <location>
        <begin position="586"/>
        <end position="606"/>
    </location>
</feature>
<comment type="caution">
    <text evidence="2">The sequence shown here is derived from an EMBL/GenBank/DDBJ whole genome shotgun (WGS) entry which is preliminary data.</text>
</comment>
<proteinExistence type="predicted"/>
<evidence type="ECO:0008006" key="4">
    <source>
        <dbReference type="Google" id="ProtNLM"/>
    </source>
</evidence>
<protein>
    <recommendedName>
        <fullName evidence="4">Ionotropic receptor</fullName>
    </recommendedName>
</protein>